<evidence type="ECO:0000256" key="4">
    <source>
        <dbReference type="ARBA" id="ARBA00022801"/>
    </source>
</evidence>
<dbReference type="InterPro" id="IPR036397">
    <property type="entry name" value="RNaseH_sf"/>
</dbReference>
<feature type="compositionally biased region" description="Basic and acidic residues" evidence="6">
    <location>
        <begin position="208"/>
        <end position="217"/>
    </location>
</feature>
<dbReference type="Pfam" id="PF00665">
    <property type="entry name" value="rve"/>
    <property type="match status" value="1"/>
</dbReference>
<comment type="caution">
    <text evidence="9">The sequence shown here is derived from an EMBL/GenBank/DDBJ whole genome shotgun (WGS) entry which is preliminary data.</text>
</comment>
<keyword evidence="3" id="KW-0064">Aspartyl protease</keyword>
<proteinExistence type="predicted"/>
<dbReference type="PROSITE" id="PS50158">
    <property type="entry name" value="ZF_CCHC"/>
    <property type="match status" value="1"/>
</dbReference>
<dbReference type="Gene3D" id="3.30.420.10">
    <property type="entry name" value="Ribonuclease H-like superfamily/Ribonuclease H"/>
    <property type="match status" value="1"/>
</dbReference>
<keyword evidence="5" id="KW-0863">Zinc-finger</keyword>
<feature type="domain" description="CCHC-type" evidence="7">
    <location>
        <begin position="254"/>
        <end position="269"/>
    </location>
</feature>
<dbReference type="InterPro" id="IPR012337">
    <property type="entry name" value="RNaseH-like_sf"/>
</dbReference>
<dbReference type="GO" id="GO:0004190">
    <property type="term" value="F:aspartic-type endopeptidase activity"/>
    <property type="evidence" value="ECO:0007669"/>
    <property type="project" value="UniProtKB-KW"/>
</dbReference>
<dbReference type="Pfam" id="PF22936">
    <property type="entry name" value="Pol_BBD"/>
    <property type="match status" value="1"/>
</dbReference>
<keyword evidence="10" id="KW-1185">Reference proteome</keyword>
<keyword evidence="9" id="KW-0695">RNA-directed DNA polymerase</keyword>
<protein>
    <submittedName>
        <fullName evidence="9">RNA-directed DNA polymerase</fullName>
        <ecNumber evidence="9">2.7.7.49</ecNumber>
    </submittedName>
</protein>
<dbReference type="Pfam" id="PF13976">
    <property type="entry name" value="gag_pre-integrs"/>
    <property type="match status" value="1"/>
</dbReference>
<dbReference type="Gramene" id="mRNA:HanXRQr2_Chr11g0496741">
    <property type="protein sequence ID" value="CDS:HanXRQr2_Chr11g0496741.1"/>
    <property type="gene ID" value="HanXRQr2_Chr11g0496741"/>
</dbReference>
<evidence type="ECO:0000256" key="1">
    <source>
        <dbReference type="ARBA" id="ARBA00022670"/>
    </source>
</evidence>
<dbReference type="GO" id="GO:0003676">
    <property type="term" value="F:nucleic acid binding"/>
    <property type="evidence" value="ECO:0007669"/>
    <property type="project" value="InterPro"/>
</dbReference>
<evidence type="ECO:0000313" key="9">
    <source>
        <dbReference type="EMBL" id="KAF5782514.1"/>
    </source>
</evidence>
<evidence type="ECO:0000256" key="6">
    <source>
        <dbReference type="SAM" id="MobiDB-lite"/>
    </source>
</evidence>
<dbReference type="Pfam" id="PF07727">
    <property type="entry name" value="RVT_2"/>
    <property type="match status" value="1"/>
</dbReference>
<dbReference type="InterPro" id="IPR013103">
    <property type="entry name" value="RVT_2"/>
</dbReference>
<evidence type="ECO:0000256" key="2">
    <source>
        <dbReference type="ARBA" id="ARBA00022723"/>
    </source>
</evidence>
<reference evidence="9" key="2">
    <citation type="submission" date="2020-06" db="EMBL/GenBank/DDBJ databases">
        <title>Helianthus annuus Genome sequencing and assembly Release 2.</title>
        <authorList>
            <person name="Gouzy J."/>
            <person name="Langlade N."/>
            <person name="Munos S."/>
        </authorList>
    </citation>
    <scope>NUCLEOTIDE SEQUENCE</scope>
    <source>
        <tissue evidence="9">Leaves</tissue>
    </source>
</reference>
<organism evidence="9 10">
    <name type="scientific">Helianthus annuus</name>
    <name type="common">Common sunflower</name>
    <dbReference type="NCBI Taxonomy" id="4232"/>
    <lineage>
        <taxon>Eukaryota</taxon>
        <taxon>Viridiplantae</taxon>
        <taxon>Streptophyta</taxon>
        <taxon>Embryophyta</taxon>
        <taxon>Tracheophyta</taxon>
        <taxon>Spermatophyta</taxon>
        <taxon>Magnoliopsida</taxon>
        <taxon>eudicotyledons</taxon>
        <taxon>Gunneridae</taxon>
        <taxon>Pentapetalae</taxon>
        <taxon>asterids</taxon>
        <taxon>campanulids</taxon>
        <taxon>Asterales</taxon>
        <taxon>Asteraceae</taxon>
        <taxon>Asteroideae</taxon>
        <taxon>Heliantheae alliance</taxon>
        <taxon>Heliantheae</taxon>
        <taxon>Helianthus</taxon>
    </lineage>
</organism>
<dbReference type="EMBL" id="MNCJ02000326">
    <property type="protein sequence ID" value="KAF5782514.1"/>
    <property type="molecule type" value="Genomic_DNA"/>
</dbReference>
<dbReference type="SUPFAM" id="SSF53098">
    <property type="entry name" value="Ribonuclease H-like"/>
    <property type="match status" value="1"/>
</dbReference>
<keyword evidence="9" id="KW-0808">Transferase</keyword>
<dbReference type="SMART" id="SM00343">
    <property type="entry name" value="ZnF_C2HC"/>
    <property type="match status" value="1"/>
</dbReference>
<dbReference type="InterPro" id="IPR054722">
    <property type="entry name" value="PolX-like_BBD"/>
</dbReference>
<dbReference type="SUPFAM" id="SSF57756">
    <property type="entry name" value="Retrovirus zinc finger-like domains"/>
    <property type="match status" value="1"/>
</dbReference>
<dbReference type="Proteomes" id="UP000215914">
    <property type="component" value="Unassembled WGS sequence"/>
</dbReference>
<dbReference type="InterPro" id="IPR043502">
    <property type="entry name" value="DNA/RNA_pol_sf"/>
</dbReference>
<dbReference type="GO" id="GO:0006508">
    <property type="term" value="P:proteolysis"/>
    <property type="evidence" value="ECO:0007669"/>
    <property type="project" value="UniProtKB-KW"/>
</dbReference>
<dbReference type="InterPro" id="IPR001584">
    <property type="entry name" value="Integrase_cat-core"/>
</dbReference>
<sequence>MAEEASNFQVPSVPRFDGDYDHWSLVMETLLRSKELWVAIEIGFKEPREGEQLTPTQRTNLEAMRIKDLKARNYLYQSIDKQILKTMTQKESAKKIWEAMKLKYQGNARVKRAQLQRLRRNFELLEMKDGETINDYFSRVMIVANDMRNFGEDMSDLKVVEKILRSLTENFNFVVCTIEESKDIDTLSVDELQSSLLVHEQKLTRKNNDDQVLKMENDSTYGRGTGRGRSSSSRGRGRGRGRGRSNFDKSTIECYKCHQTGHFQYECPRGEKTVNYAEFDEGEDLLLMASVEAPKEPTKGIWFLDSACSNHMTGGRDWFISLDESFNHTVKLGNDLRLTVRGIGDIRLEVEGITQVITRVYYVPELTSSLLSLGQLQEKGLTIIIKQGTCKVYHPQRGLIVTSNMTRNRMFLVNGTMRPLNSRCLKIDEECESQVWHKRFGHANNKSIRTMQYRQLVKGLPKMAEQSKVCEVCNLGKQQREIIPKKSTWRAAEKLQLIHTDLCGPIKPVSPSGKRYVMVLVDDYSRKGWVYFLANKSESFEAFKRFKVMVENETSLKIKSLRSDRGGEFTSKTFNDFCDVHGIKRQLTAAYTPQQNGVAERRNKTLMNMVRCLLIEKQMPKWFWTEAANWACHILNRCVTSALEDRIPEEVWSGNKPNVDYFKIFGCIGYVHVPSQLRTKLDNKSHKCIFLGISKESKAYKLYDPVQQKIVISRDVIFEEMKQWDWKHEELDSQELLIPDDEEVQNEERYDTVENDSVDVQEQEAIQQNPFVNTEDTEQDEAVGSVPNVALSSQQDGSQRSKRTTRTPVWMQDYQTGEGFSDEEADLAMFSSFGDPTSYEEAVKETKWVDAMKNEIQAIEQNETWELVEASKEVKPIGVKWVFKTKLNERGQVEKHKARLVVKGYAQKKGIDYDEVFAPVARWDTIRSLLAIAAQNDWTVRQLDVKSAFLNGELKETVFIEQPEGFVKSGEEHKVYRLKRALYGLKQAPRAWFNRIEGYFQREGFRKSRYDNTLFIKRVWNKIVIVSLYVDDLIYTGNDSMLCESFKRSMMQEFEMTDLGTMKYFLGIEVNQYKEGISICQKKYAKEVLERFGMWESNGVKNPIVPGTVLTKAGGGKEVDGTEFKRLVGSLMYLTVTRPDIMYVVCLISRFMSNPKEEHLQLAKRVLRYVKDTYNFGLLYARKSGLKLQVYTDSDFARDREDRRCTSGYVCLLSEAAICWSSRKQEIVTLSSTDAEYVAATTCACHCVWLKGLLQEMSNKLIGTVEVKCDNNSTIKLSKNPVMHRRTKHIDVRFHYLRDLVNQEQVQLVFCPTGDQVADVMTKPVKLEVFEKMRKLMGVKEIEGVN</sequence>
<dbReference type="GO" id="GO:0003964">
    <property type="term" value="F:RNA-directed DNA polymerase activity"/>
    <property type="evidence" value="ECO:0007669"/>
    <property type="project" value="UniProtKB-KW"/>
</dbReference>
<dbReference type="InterPro" id="IPR057670">
    <property type="entry name" value="SH3_retrovirus"/>
</dbReference>
<keyword evidence="5" id="KW-0862">Zinc</keyword>
<dbReference type="EC" id="2.7.7.49" evidence="9"/>
<dbReference type="PROSITE" id="PS50994">
    <property type="entry name" value="INTEGRASE"/>
    <property type="match status" value="1"/>
</dbReference>
<dbReference type="InterPro" id="IPR036875">
    <property type="entry name" value="Znf_CCHC_sf"/>
</dbReference>
<dbReference type="CDD" id="cd09272">
    <property type="entry name" value="RNase_HI_RT_Ty1"/>
    <property type="match status" value="1"/>
</dbReference>
<dbReference type="SUPFAM" id="SSF56672">
    <property type="entry name" value="DNA/RNA polymerases"/>
    <property type="match status" value="1"/>
</dbReference>
<dbReference type="PANTHER" id="PTHR42648">
    <property type="entry name" value="TRANSPOSASE, PUTATIVE-RELATED"/>
    <property type="match status" value="1"/>
</dbReference>
<accession>A0A9K3HPW6</accession>
<keyword evidence="1" id="KW-0645">Protease</keyword>
<evidence type="ECO:0000256" key="5">
    <source>
        <dbReference type="PROSITE-ProRule" id="PRU00047"/>
    </source>
</evidence>
<dbReference type="InterPro" id="IPR025724">
    <property type="entry name" value="GAG-pre-integrase_dom"/>
</dbReference>
<keyword evidence="9" id="KW-0548">Nucleotidyltransferase</keyword>
<dbReference type="InterPro" id="IPR001878">
    <property type="entry name" value="Znf_CCHC"/>
</dbReference>
<dbReference type="InterPro" id="IPR039537">
    <property type="entry name" value="Retrotran_Ty1/copia-like"/>
</dbReference>
<dbReference type="Gene3D" id="4.10.60.10">
    <property type="entry name" value="Zinc finger, CCHC-type"/>
    <property type="match status" value="1"/>
</dbReference>
<evidence type="ECO:0000313" key="10">
    <source>
        <dbReference type="Proteomes" id="UP000215914"/>
    </source>
</evidence>
<evidence type="ECO:0000259" key="7">
    <source>
        <dbReference type="PROSITE" id="PS50158"/>
    </source>
</evidence>
<evidence type="ECO:0000259" key="8">
    <source>
        <dbReference type="PROSITE" id="PS50994"/>
    </source>
</evidence>
<dbReference type="GO" id="GO:0015074">
    <property type="term" value="P:DNA integration"/>
    <property type="evidence" value="ECO:0007669"/>
    <property type="project" value="InterPro"/>
</dbReference>
<dbReference type="Pfam" id="PF25597">
    <property type="entry name" value="SH3_retrovirus"/>
    <property type="match status" value="1"/>
</dbReference>
<feature type="region of interest" description="Disordered" evidence="6">
    <location>
        <begin position="208"/>
        <end position="245"/>
    </location>
</feature>
<keyword evidence="2" id="KW-0479">Metal-binding</keyword>
<name>A0A9K3HPW6_HELAN</name>
<keyword evidence="4" id="KW-0378">Hydrolase</keyword>
<feature type="domain" description="Integrase catalytic" evidence="8">
    <location>
        <begin position="480"/>
        <end position="656"/>
    </location>
</feature>
<reference evidence="9" key="1">
    <citation type="journal article" date="2017" name="Nature">
        <title>The sunflower genome provides insights into oil metabolism, flowering and Asterid evolution.</title>
        <authorList>
            <person name="Badouin H."/>
            <person name="Gouzy J."/>
            <person name="Grassa C.J."/>
            <person name="Murat F."/>
            <person name="Staton S.E."/>
            <person name="Cottret L."/>
            <person name="Lelandais-Briere C."/>
            <person name="Owens G.L."/>
            <person name="Carrere S."/>
            <person name="Mayjonade B."/>
            <person name="Legrand L."/>
            <person name="Gill N."/>
            <person name="Kane N.C."/>
            <person name="Bowers J.E."/>
            <person name="Hubner S."/>
            <person name="Bellec A."/>
            <person name="Berard A."/>
            <person name="Berges H."/>
            <person name="Blanchet N."/>
            <person name="Boniface M.C."/>
            <person name="Brunel D."/>
            <person name="Catrice O."/>
            <person name="Chaidir N."/>
            <person name="Claudel C."/>
            <person name="Donnadieu C."/>
            <person name="Faraut T."/>
            <person name="Fievet G."/>
            <person name="Helmstetter N."/>
            <person name="King M."/>
            <person name="Knapp S.J."/>
            <person name="Lai Z."/>
            <person name="Le Paslier M.C."/>
            <person name="Lippi Y."/>
            <person name="Lorenzon L."/>
            <person name="Mandel J.R."/>
            <person name="Marage G."/>
            <person name="Marchand G."/>
            <person name="Marquand E."/>
            <person name="Bret-Mestries E."/>
            <person name="Morien E."/>
            <person name="Nambeesan S."/>
            <person name="Nguyen T."/>
            <person name="Pegot-Espagnet P."/>
            <person name="Pouilly N."/>
            <person name="Raftis F."/>
            <person name="Sallet E."/>
            <person name="Schiex T."/>
            <person name="Thomas J."/>
            <person name="Vandecasteele C."/>
            <person name="Vares D."/>
            <person name="Vear F."/>
            <person name="Vautrin S."/>
            <person name="Crespi M."/>
            <person name="Mangin B."/>
            <person name="Burke J.M."/>
            <person name="Salse J."/>
            <person name="Munos S."/>
            <person name="Vincourt P."/>
            <person name="Rieseberg L.H."/>
            <person name="Langlade N.B."/>
        </authorList>
    </citation>
    <scope>NUCLEOTIDE SEQUENCE</scope>
    <source>
        <tissue evidence="9">Leaves</tissue>
    </source>
</reference>
<dbReference type="Pfam" id="PF14223">
    <property type="entry name" value="Retrotran_gag_2"/>
    <property type="match status" value="1"/>
</dbReference>
<feature type="region of interest" description="Disordered" evidence="6">
    <location>
        <begin position="768"/>
        <end position="807"/>
    </location>
</feature>
<evidence type="ECO:0000256" key="3">
    <source>
        <dbReference type="ARBA" id="ARBA00022750"/>
    </source>
</evidence>
<dbReference type="PANTHER" id="PTHR42648:SF18">
    <property type="entry name" value="RETROTRANSPOSON, UNCLASSIFIED-LIKE PROTEIN"/>
    <property type="match status" value="1"/>
</dbReference>
<dbReference type="GO" id="GO:0008270">
    <property type="term" value="F:zinc ion binding"/>
    <property type="evidence" value="ECO:0007669"/>
    <property type="project" value="UniProtKB-KW"/>
</dbReference>
<gene>
    <name evidence="9" type="ORF">HanXRQr2_Chr11g0496741</name>
</gene>